<keyword evidence="6" id="KW-1185">Reference proteome</keyword>
<evidence type="ECO:0000313" key="2">
    <source>
        <dbReference type="EMBL" id="KAF4684189.1"/>
    </source>
</evidence>
<dbReference type="Proteomes" id="UP000541610">
    <property type="component" value="Unassembled WGS sequence"/>
</dbReference>
<dbReference type="OrthoDB" id="425014at2759"/>
<dbReference type="EMBL" id="JABANP010000324">
    <property type="protein sequence ID" value="KAF4684189.1"/>
    <property type="molecule type" value="Genomic_DNA"/>
</dbReference>
<evidence type="ECO:0000313" key="7">
    <source>
        <dbReference type="Proteomes" id="UP000574390"/>
    </source>
</evidence>
<protein>
    <submittedName>
        <fullName evidence="3">Uncharacterized protein</fullName>
    </submittedName>
</protein>
<evidence type="ECO:0000256" key="1">
    <source>
        <dbReference type="SAM" id="MobiDB-lite"/>
    </source>
</evidence>
<gene>
    <name evidence="2" type="ORF">FOZ60_008133</name>
    <name evidence="3" type="ORF">FOZ62_020800</name>
    <name evidence="4" type="ORF">FOZ63_014746</name>
</gene>
<evidence type="ECO:0000313" key="3">
    <source>
        <dbReference type="EMBL" id="KAF4722554.1"/>
    </source>
</evidence>
<comment type="caution">
    <text evidence="3">The sequence shown here is derived from an EMBL/GenBank/DDBJ whole genome shotgun (WGS) entry which is preliminary data.</text>
</comment>
<dbReference type="Proteomes" id="UP000553632">
    <property type="component" value="Unassembled WGS sequence"/>
</dbReference>
<dbReference type="AlphaFoldDB" id="A0A7J6RPD7"/>
<reference evidence="5 6" key="1">
    <citation type="submission" date="2020-04" db="EMBL/GenBank/DDBJ databases">
        <title>Perkinsus olseni comparative genomics.</title>
        <authorList>
            <person name="Bogema D.R."/>
        </authorList>
    </citation>
    <scope>NUCLEOTIDE SEQUENCE [LARGE SCALE GENOMIC DNA]</scope>
    <source>
        <strain evidence="2">00978-12</strain>
        <strain evidence="3">ATCC PRA-205</strain>
        <strain evidence="4 6">ATCC PRA-207</strain>
    </source>
</reference>
<evidence type="ECO:0000313" key="6">
    <source>
        <dbReference type="Proteomes" id="UP000553632"/>
    </source>
</evidence>
<dbReference type="SUPFAM" id="SSF54001">
    <property type="entry name" value="Cysteine proteinases"/>
    <property type="match status" value="1"/>
</dbReference>
<sequence>MIPEDGFGHRRLMGGGDSKCMGRQPSFVLSVLPMLWRSVRRAILIFTLAYKTFGKIEYRIAESFMLSEKPDVAEFADGLVLMTELSAPVCAAKFMTCSLPNTSRQSDKEEREEYNRGRRSPRLIGSFSATRYSIPGQVYDRATSSSLSDVDVSPLPSLRVTINPPELRNQCVRLALYTVAESYVRNIVLAREQLCGDVQRGRVTGKDDDDRNSDRALKEEDFFLPAWPKKNLEKINGSCFGEALAEGAYYRTVDGDSADARTSLTILPLKAWAYGSYPAAGLSLLIRRVLLQTTCAVAVGVRKHINDRRRGAYYGVKDRATQSNKNLTEQEQQRLRVQGSHAFVIIGFELDESVPGGGIFVFMDNSGTGWGHAGYGVCSFDFVDTSVDDIAQAVVPARMIMSASEKINNRNLSSGKDDFDGPSISRSSSLSGDRRNFPVYQQWGVDDRYHVKCCGCELCVNATIPACTCFACSSTTAATAVTTTTTTATSTRATATN</sequence>
<dbReference type="Proteomes" id="UP000574390">
    <property type="component" value="Unassembled WGS sequence"/>
</dbReference>
<evidence type="ECO:0000313" key="5">
    <source>
        <dbReference type="Proteomes" id="UP000541610"/>
    </source>
</evidence>
<proteinExistence type="predicted"/>
<evidence type="ECO:0000313" key="4">
    <source>
        <dbReference type="EMBL" id="KAF4759354.1"/>
    </source>
</evidence>
<organism evidence="3 7">
    <name type="scientific">Perkinsus olseni</name>
    <name type="common">Perkinsus atlanticus</name>
    <dbReference type="NCBI Taxonomy" id="32597"/>
    <lineage>
        <taxon>Eukaryota</taxon>
        <taxon>Sar</taxon>
        <taxon>Alveolata</taxon>
        <taxon>Perkinsozoa</taxon>
        <taxon>Perkinsea</taxon>
        <taxon>Perkinsida</taxon>
        <taxon>Perkinsidae</taxon>
        <taxon>Perkinsus</taxon>
    </lineage>
</organism>
<name>A0A7J6RPD7_PEROL</name>
<feature type="region of interest" description="Disordered" evidence="1">
    <location>
        <begin position="411"/>
        <end position="432"/>
    </location>
</feature>
<dbReference type="EMBL" id="JABANM010020612">
    <property type="protein sequence ID" value="KAF4722554.1"/>
    <property type="molecule type" value="Genomic_DNA"/>
</dbReference>
<dbReference type="InterPro" id="IPR038765">
    <property type="entry name" value="Papain-like_cys_pep_sf"/>
</dbReference>
<dbReference type="EMBL" id="JABANO010000289">
    <property type="protein sequence ID" value="KAF4759354.1"/>
    <property type="molecule type" value="Genomic_DNA"/>
</dbReference>
<accession>A0A7J6RPD7</accession>
<dbReference type="Gene3D" id="3.90.70.10">
    <property type="entry name" value="Cysteine proteinases"/>
    <property type="match status" value="1"/>
</dbReference>